<dbReference type="SUPFAM" id="SSF56349">
    <property type="entry name" value="DNA breaking-rejoining enzymes"/>
    <property type="match status" value="1"/>
</dbReference>
<evidence type="ECO:0000313" key="3">
    <source>
        <dbReference type="Proteomes" id="UP000452321"/>
    </source>
</evidence>
<dbReference type="GO" id="GO:0015074">
    <property type="term" value="P:DNA integration"/>
    <property type="evidence" value="ECO:0007669"/>
    <property type="project" value="InterPro"/>
</dbReference>
<dbReference type="InterPro" id="IPR013762">
    <property type="entry name" value="Integrase-like_cat_sf"/>
</dbReference>
<organism evidence="2 3">
    <name type="scientific">Halorubrum distributum</name>
    <dbReference type="NCBI Taxonomy" id="29283"/>
    <lineage>
        <taxon>Archaea</taxon>
        <taxon>Methanobacteriati</taxon>
        <taxon>Methanobacteriota</taxon>
        <taxon>Stenosarchaea group</taxon>
        <taxon>Halobacteria</taxon>
        <taxon>Halobacteriales</taxon>
        <taxon>Haloferacaceae</taxon>
        <taxon>Halorubrum</taxon>
        <taxon>Halorubrum distributum group</taxon>
    </lineage>
</organism>
<dbReference type="EMBL" id="WMFC01000002">
    <property type="protein sequence ID" value="MYL66631.1"/>
    <property type="molecule type" value="Genomic_DNA"/>
</dbReference>
<dbReference type="AlphaFoldDB" id="A0A6B1ISW2"/>
<gene>
    <name evidence="2" type="ORF">GLW30_02655</name>
</gene>
<evidence type="ECO:0000256" key="1">
    <source>
        <dbReference type="ARBA" id="ARBA00023172"/>
    </source>
</evidence>
<evidence type="ECO:0008006" key="4">
    <source>
        <dbReference type="Google" id="ProtNLM"/>
    </source>
</evidence>
<dbReference type="GO" id="GO:0006310">
    <property type="term" value="P:DNA recombination"/>
    <property type="evidence" value="ECO:0007669"/>
    <property type="project" value="UniProtKB-KW"/>
</dbReference>
<reference evidence="2 3" key="1">
    <citation type="submission" date="2019-11" db="EMBL/GenBank/DDBJ databases">
        <title>Genome sequences of 17 halophilic strains isolated from different environments.</title>
        <authorList>
            <person name="Furrow R.E."/>
        </authorList>
    </citation>
    <scope>NUCLEOTIDE SEQUENCE [LARGE SCALE GENOMIC DNA]</scope>
    <source>
        <strain evidence="2 3">22502_06_Cabo</strain>
    </source>
</reference>
<dbReference type="Proteomes" id="UP000452321">
    <property type="component" value="Unassembled WGS sequence"/>
</dbReference>
<evidence type="ECO:0000313" key="2">
    <source>
        <dbReference type="EMBL" id="MYL66631.1"/>
    </source>
</evidence>
<dbReference type="InterPro" id="IPR011010">
    <property type="entry name" value="DNA_brk_join_enz"/>
</dbReference>
<proteinExistence type="predicted"/>
<name>A0A6B1ISW2_9EURY</name>
<accession>A0A6B1ISW2</accession>
<dbReference type="RefSeq" id="WP_159357925.1">
    <property type="nucleotide sequence ID" value="NZ_WMFC01000002.1"/>
</dbReference>
<protein>
    <recommendedName>
        <fullName evidence="4">Tyrosine-type recombinase/integrase</fullName>
    </recommendedName>
</protein>
<keyword evidence="1" id="KW-0233">DNA recombination</keyword>
<comment type="caution">
    <text evidence="2">The sequence shown here is derived from an EMBL/GenBank/DDBJ whole genome shotgun (WGS) entry which is preliminary data.</text>
</comment>
<dbReference type="GO" id="GO:0003677">
    <property type="term" value="F:DNA binding"/>
    <property type="evidence" value="ECO:0007669"/>
    <property type="project" value="InterPro"/>
</dbReference>
<dbReference type="Gene3D" id="1.10.443.10">
    <property type="entry name" value="Intergrase catalytic core"/>
    <property type="match status" value="1"/>
</dbReference>
<sequence length="389" mass="45924">MTPSEKWASEESTPKYTLEEMNVAPLRESIKNQLSRLELEEYENWRLEFARWAFYCGKEPEDYEGFAPSSMKNIVSRVDTFAEEVFAREGFTTEFTEEHLDGYWHLIRQQKRDCLVDSKRRLINDVSLVLKHRGISWKIPNSEKTYRRIAKESGAGFPDWHTTKELNGLRRAALRLYSVPRQRELSSEERDRWAAQLAQLLEKPKHELTEKDWEFANSWKIPSLVYVSRDVGFRPSEVGNAKMSWLVLDEEDDAYIKVPKQEDAKSGKNYWRCFLSSETARITRKWVDERAARPEYEGREEIWLNGRNETPYNSKSLRDIMLKLQPEAGINPEHRENGWYMIRRGVGTEIGNAEGIHALKAQLRIKRTDTALRYIQTDEPSIRRWLKER</sequence>